<comment type="caution">
    <text evidence="2">The sequence shown here is derived from an EMBL/GenBank/DDBJ whole genome shotgun (WGS) entry which is preliminary data.</text>
</comment>
<dbReference type="EMBL" id="JBHRZT010000007">
    <property type="protein sequence ID" value="MFC3882233.1"/>
    <property type="molecule type" value="Genomic_DNA"/>
</dbReference>
<gene>
    <name evidence="2" type="ORF">ACFOU2_01295</name>
</gene>
<reference evidence="3" key="1">
    <citation type="journal article" date="2019" name="Int. J. Syst. Evol. Microbiol.">
        <title>The Global Catalogue of Microorganisms (GCM) 10K type strain sequencing project: providing services to taxonomists for standard genome sequencing and annotation.</title>
        <authorList>
            <consortium name="The Broad Institute Genomics Platform"/>
            <consortium name="The Broad Institute Genome Sequencing Center for Infectious Disease"/>
            <person name="Wu L."/>
            <person name="Ma J."/>
        </authorList>
    </citation>
    <scope>NUCLEOTIDE SEQUENCE [LARGE SCALE GENOMIC DNA]</scope>
    <source>
        <strain evidence="3">CCUG 61889</strain>
    </source>
</reference>
<proteinExistence type="predicted"/>
<keyword evidence="1" id="KW-0812">Transmembrane</keyword>
<feature type="transmembrane region" description="Helical" evidence="1">
    <location>
        <begin position="27"/>
        <end position="45"/>
    </location>
</feature>
<accession>A0ABV8AW79</accession>
<organism evidence="2 3">
    <name type="scientific">Bacillus songklensis</name>
    <dbReference type="NCBI Taxonomy" id="1069116"/>
    <lineage>
        <taxon>Bacteria</taxon>
        <taxon>Bacillati</taxon>
        <taxon>Bacillota</taxon>
        <taxon>Bacilli</taxon>
        <taxon>Bacillales</taxon>
        <taxon>Bacillaceae</taxon>
        <taxon>Bacillus</taxon>
    </lineage>
</organism>
<evidence type="ECO:0000256" key="1">
    <source>
        <dbReference type="SAM" id="Phobius"/>
    </source>
</evidence>
<name>A0ABV8AW79_9BACI</name>
<sequence>MKTTALIFLGLLILFHTKRVITSLPVTIATGLGIFLLFVLSDLFFEKKPWFLKGIQLYMSVMLFVIAALEMHHIVSSICVLSIIILPRLLNELL</sequence>
<evidence type="ECO:0000313" key="3">
    <source>
        <dbReference type="Proteomes" id="UP001595752"/>
    </source>
</evidence>
<dbReference type="Proteomes" id="UP001595752">
    <property type="component" value="Unassembled WGS sequence"/>
</dbReference>
<keyword evidence="1" id="KW-0472">Membrane</keyword>
<keyword evidence="1" id="KW-1133">Transmembrane helix</keyword>
<evidence type="ECO:0000313" key="2">
    <source>
        <dbReference type="EMBL" id="MFC3882233.1"/>
    </source>
</evidence>
<protein>
    <submittedName>
        <fullName evidence="2">Uncharacterized protein</fullName>
    </submittedName>
</protein>
<feature type="transmembrane region" description="Helical" evidence="1">
    <location>
        <begin position="57"/>
        <end position="86"/>
    </location>
</feature>
<keyword evidence="3" id="KW-1185">Reference proteome</keyword>